<dbReference type="Gene3D" id="3.30.590.10">
    <property type="entry name" value="Glutamine synthetase/guanido kinase, catalytic domain"/>
    <property type="match status" value="1"/>
</dbReference>
<dbReference type="Proteomes" id="UP001205566">
    <property type="component" value="Unassembled WGS sequence"/>
</dbReference>
<dbReference type="RefSeq" id="WP_255872994.1">
    <property type="nucleotide sequence ID" value="NZ_JACASI010000010.1"/>
</dbReference>
<keyword evidence="7" id="KW-1185">Reference proteome</keyword>
<name>A0ABT1NW44_9GAMM</name>
<accession>A0ABT1NW44</accession>
<dbReference type="EMBL" id="JACASI010000010">
    <property type="protein sequence ID" value="MCQ3828115.1"/>
    <property type="molecule type" value="Genomic_DNA"/>
</dbReference>
<dbReference type="InterPro" id="IPR008146">
    <property type="entry name" value="Gln_synth_cat_dom"/>
</dbReference>
<feature type="compositionally biased region" description="Low complexity" evidence="4">
    <location>
        <begin position="12"/>
        <end position="26"/>
    </location>
</feature>
<feature type="region of interest" description="Disordered" evidence="4">
    <location>
        <begin position="1"/>
        <end position="35"/>
    </location>
</feature>
<comment type="similarity">
    <text evidence="2 3">Belongs to the glutamine synthetase family.</text>
</comment>
<dbReference type="PANTHER" id="PTHR43785:SF12">
    <property type="entry name" value="TYPE-1 GLUTAMINE SYNTHETASE 2"/>
    <property type="match status" value="1"/>
</dbReference>
<comment type="caution">
    <text evidence="6">The sequence shown here is derived from an EMBL/GenBank/DDBJ whole genome shotgun (WGS) entry which is preliminary data.</text>
</comment>
<dbReference type="Pfam" id="PF00120">
    <property type="entry name" value="Gln-synt_C"/>
    <property type="match status" value="1"/>
</dbReference>
<dbReference type="SUPFAM" id="SSF55931">
    <property type="entry name" value="Glutamine synthetase/guanido kinase"/>
    <property type="match status" value="1"/>
</dbReference>
<dbReference type="InterPro" id="IPR014746">
    <property type="entry name" value="Gln_synth/guanido_kin_cat_dom"/>
</dbReference>
<sequence>MDESTELPPSSPASVTTSVSAPSPAANGTPRALNPREVRTVADARRIVEARNLTHVKVGLFDNDGVMRGKYMSREKFFSALDKGFAFCDVVLGWDLQDQLYDNARYTGWHTGYPDAPVRILPHTCREVPFEDGMLLFLAEFEGAAEAVCPRALLRRVIERCEKAGFVPFAALEYEFFLFDETPDSARAKGYRDLKPFTPGWFGYSMIRNSVHADLYHEILAFAEEMDFPIEGLHTETGPGVLEAAITVDHAEAAGDKAALFKTFIKVLAQRRGLMATFMAKWSNDYPGQSGHIHVSLRNKSDDTSAFFAEGQPHSMSDIQRHFLAGQQRLMPELLCMVAPTINSYRRMIPGFWAPTDATWGVENRTAALRVIPGSDQSQRQEYRLGAADANPYLALAVALGSGLYGIEQQWQPGEAVEGNAYESEHPDELALPRTLWDAAQRLKQSAAARDLFGEAFVEHFAASREWEEREYRKHIGDWELQRYFEII</sequence>
<evidence type="ECO:0000259" key="5">
    <source>
        <dbReference type="PROSITE" id="PS51987"/>
    </source>
</evidence>
<evidence type="ECO:0000313" key="6">
    <source>
        <dbReference type="EMBL" id="MCQ3828115.1"/>
    </source>
</evidence>
<organism evidence="6 7">
    <name type="scientific">Microbulbifer elongatus</name>
    <dbReference type="NCBI Taxonomy" id="86173"/>
    <lineage>
        <taxon>Bacteria</taxon>
        <taxon>Pseudomonadati</taxon>
        <taxon>Pseudomonadota</taxon>
        <taxon>Gammaproteobacteria</taxon>
        <taxon>Cellvibrionales</taxon>
        <taxon>Microbulbiferaceae</taxon>
        <taxon>Microbulbifer</taxon>
    </lineage>
</organism>
<gene>
    <name evidence="6" type="ORF">HXX02_01510</name>
</gene>
<protein>
    <submittedName>
        <fullName evidence="6">Glutamine synthetase</fullName>
    </submittedName>
</protein>
<evidence type="ECO:0000313" key="7">
    <source>
        <dbReference type="Proteomes" id="UP001205566"/>
    </source>
</evidence>
<proteinExistence type="inferred from homology"/>
<feature type="domain" description="GS catalytic" evidence="5">
    <location>
        <begin position="150"/>
        <end position="488"/>
    </location>
</feature>
<reference evidence="6" key="1">
    <citation type="thesis" date="2020" institute="Technische Universitat Dresden" country="Dresden, Germany">
        <title>The Agarolytic System of Microbulbifer elongatus PORT2, Isolated from Batu Karas, Pangandaran West Java Indonesia.</title>
        <authorList>
            <person name="Anggraeni S.R."/>
        </authorList>
    </citation>
    <scope>NUCLEOTIDE SEQUENCE</scope>
    <source>
        <strain evidence="6">PORT2</strain>
    </source>
</reference>
<evidence type="ECO:0000256" key="4">
    <source>
        <dbReference type="SAM" id="MobiDB-lite"/>
    </source>
</evidence>
<evidence type="ECO:0000256" key="3">
    <source>
        <dbReference type="RuleBase" id="RU000384"/>
    </source>
</evidence>
<dbReference type="PROSITE" id="PS51987">
    <property type="entry name" value="GS_CATALYTIC"/>
    <property type="match status" value="1"/>
</dbReference>
<keyword evidence="1" id="KW-0436">Ligase</keyword>
<evidence type="ECO:0000256" key="2">
    <source>
        <dbReference type="PROSITE-ProRule" id="PRU01331"/>
    </source>
</evidence>
<evidence type="ECO:0000256" key="1">
    <source>
        <dbReference type="ARBA" id="ARBA00022598"/>
    </source>
</evidence>
<dbReference type="PANTHER" id="PTHR43785">
    <property type="entry name" value="GAMMA-GLUTAMYLPUTRESCINE SYNTHETASE"/>
    <property type="match status" value="1"/>
</dbReference>
<dbReference type="SMART" id="SM01230">
    <property type="entry name" value="Gln-synt_C"/>
    <property type="match status" value="1"/>
</dbReference>